<protein>
    <submittedName>
        <fullName evidence="1">YD repeat-containing protein</fullName>
    </submittedName>
</protein>
<sequence>MINESFHLLHDERGHVRTFTTGNGTGATFTYDDRGLVKSLSVGTADGTELLAETYRYDENGNRTRIETSNGDVTVYSYDELDQLKTEQWPDGTTIAYTYDGFGNRTKIVKTKEGSSTT</sequence>
<dbReference type="Pfam" id="PF05593">
    <property type="entry name" value="RHS_repeat"/>
    <property type="match status" value="2"/>
</dbReference>
<accession>A0A7X0DAS4</accession>
<dbReference type="InterPro" id="IPR006530">
    <property type="entry name" value="YD"/>
</dbReference>
<reference evidence="1 2" key="1">
    <citation type="submission" date="2020-08" db="EMBL/GenBank/DDBJ databases">
        <title>Genomic Encyclopedia of Type Strains, Phase IV (KMG-IV): sequencing the most valuable type-strain genomes for metagenomic binning, comparative biology and taxonomic classification.</title>
        <authorList>
            <person name="Goeker M."/>
        </authorList>
    </citation>
    <scope>NUCLEOTIDE SEQUENCE [LARGE SCALE GENOMIC DNA]</scope>
    <source>
        <strain evidence="1 2">DSM 23211</strain>
    </source>
</reference>
<dbReference type="InterPro" id="IPR031325">
    <property type="entry name" value="RHS_repeat"/>
</dbReference>
<comment type="caution">
    <text evidence="1">The sequence shown here is derived from an EMBL/GenBank/DDBJ whole genome shotgun (WGS) entry which is preliminary data.</text>
</comment>
<dbReference type="EMBL" id="JACHES010000026">
    <property type="protein sequence ID" value="MBB6178052.1"/>
    <property type="molecule type" value="Genomic_DNA"/>
</dbReference>
<dbReference type="Proteomes" id="UP000523528">
    <property type="component" value="Unassembled WGS sequence"/>
</dbReference>
<dbReference type="NCBIfam" id="TIGR01643">
    <property type="entry name" value="YD_repeat_2x"/>
    <property type="match status" value="1"/>
</dbReference>
<feature type="non-terminal residue" evidence="1">
    <location>
        <position position="118"/>
    </location>
</feature>
<gene>
    <name evidence="1" type="ORF">HNQ82_002934</name>
</gene>
<dbReference type="Gene3D" id="2.180.10.10">
    <property type="entry name" value="RHS repeat-associated core"/>
    <property type="match status" value="1"/>
</dbReference>
<keyword evidence="2" id="KW-1185">Reference proteome</keyword>
<organism evidence="1 2">
    <name type="scientific">Anoxybacillus tengchongensis</name>
    <dbReference type="NCBI Taxonomy" id="576944"/>
    <lineage>
        <taxon>Bacteria</taxon>
        <taxon>Bacillati</taxon>
        <taxon>Bacillota</taxon>
        <taxon>Bacilli</taxon>
        <taxon>Bacillales</taxon>
        <taxon>Anoxybacillaceae</taxon>
        <taxon>Anoxybacillus</taxon>
    </lineage>
</organism>
<name>A0A7X0DAS4_9BACL</name>
<proteinExistence type="predicted"/>
<dbReference type="AlphaFoldDB" id="A0A7X0DAS4"/>
<evidence type="ECO:0000313" key="1">
    <source>
        <dbReference type="EMBL" id="MBB6178052.1"/>
    </source>
</evidence>
<evidence type="ECO:0000313" key="2">
    <source>
        <dbReference type="Proteomes" id="UP000523528"/>
    </source>
</evidence>